<sequence>MWTLVPEAVSTTARNRSASYLFSSHTTLKMFEFQKLPRELRDLIYEYALPRNLTLPRGRRRTLYTYTRPRWLPPLLRASKLLYKEGGRVLLQKKSIFAPTITALDDFVVFVNSWEIMAEENGKSSSTLEKSFNSITLCESKHFYPGFTRC</sequence>
<reference evidence="2" key="1">
    <citation type="journal article" date="2020" name="Stud. Mycol.">
        <title>101 Dothideomycetes genomes: a test case for predicting lifestyles and emergence of pathogens.</title>
        <authorList>
            <person name="Haridas S."/>
            <person name="Albert R."/>
            <person name="Binder M."/>
            <person name="Bloem J."/>
            <person name="Labutti K."/>
            <person name="Salamov A."/>
            <person name="Andreopoulos B."/>
            <person name="Baker S."/>
            <person name="Barry K."/>
            <person name="Bills G."/>
            <person name="Bluhm B."/>
            <person name="Cannon C."/>
            <person name="Castanera R."/>
            <person name="Culley D."/>
            <person name="Daum C."/>
            <person name="Ezra D."/>
            <person name="Gonzalez J."/>
            <person name="Henrissat B."/>
            <person name="Kuo A."/>
            <person name="Liang C."/>
            <person name="Lipzen A."/>
            <person name="Lutzoni F."/>
            <person name="Magnuson J."/>
            <person name="Mondo S."/>
            <person name="Nolan M."/>
            <person name="Ohm R."/>
            <person name="Pangilinan J."/>
            <person name="Park H.-J."/>
            <person name="Ramirez L."/>
            <person name="Alfaro M."/>
            <person name="Sun H."/>
            <person name="Tritt A."/>
            <person name="Yoshinaga Y."/>
            <person name="Zwiers L.-H."/>
            <person name="Turgeon B."/>
            <person name="Goodwin S."/>
            <person name="Spatafora J."/>
            <person name="Crous P."/>
            <person name="Grigoriev I."/>
        </authorList>
    </citation>
    <scope>NUCLEOTIDE SEQUENCE</scope>
    <source>
        <strain evidence="2">CBS 627.86</strain>
    </source>
</reference>
<dbReference type="AlphaFoldDB" id="A0A6A5YNC4"/>
<feature type="domain" description="2EXR" evidence="1">
    <location>
        <begin position="33"/>
        <end position="90"/>
    </location>
</feature>
<dbReference type="Proteomes" id="UP000799770">
    <property type="component" value="Unassembled WGS sequence"/>
</dbReference>
<dbReference type="EMBL" id="ML977352">
    <property type="protein sequence ID" value="KAF2107688.1"/>
    <property type="molecule type" value="Genomic_DNA"/>
</dbReference>
<proteinExistence type="predicted"/>
<organism evidence="2 3">
    <name type="scientific">Lophiotrema nucula</name>
    <dbReference type="NCBI Taxonomy" id="690887"/>
    <lineage>
        <taxon>Eukaryota</taxon>
        <taxon>Fungi</taxon>
        <taxon>Dikarya</taxon>
        <taxon>Ascomycota</taxon>
        <taxon>Pezizomycotina</taxon>
        <taxon>Dothideomycetes</taxon>
        <taxon>Pleosporomycetidae</taxon>
        <taxon>Pleosporales</taxon>
        <taxon>Lophiotremataceae</taxon>
        <taxon>Lophiotrema</taxon>
    </lineage>
</organism>
<dbReference type="InterPro" id="IPR045518">
    <property type="entry name" value="2EXR"/>
</dbReference>
<evidence type="ECO:0000313" key="3">
    <source>
        <dbReference type="Proteomes" id="UP000799770"/>
    </source>
</evidence>
<dbReference type="Pfam" id="PF20150">
    <property type="entry name" value="2EXR"/>
    <property type="match status" value="1"/>
</dbReference>
<keyword evidence="3" id="KW-1185">Reference proteome</keyword>
<accession>A0A6A5YNC4</accession>
<gene>
    <name evidence="2" type="ORF">BDV96DRAFT_653481</name>
</gene>
<protein>
    <recommendedName>
        <fullName evidence="1">2EXR domain-containing protein</fullName>
    </recommendedName>
</protein>
<evidence type="ECO:0000313" key="2">
    <source>
        <dbReference type="EMBL" id="KAF2107688.1"/>
    </source>
</evidence>
<evidence type="ECO:0000259" key="1">
    <source>
        <dbReference type="Pfam" id="PF20150"/>
    </source>
</evidence>
<name>A0A6A5YNC4_9PLEO</name>